<proteinExistence type="predicted"/>
<organism evidence="2 3">
    <name type="scientific">Jaapia argillacea MUCL 33604</name>
    <dbReference type="NCBI Taxonomy" id="933084"/>
    <lineage>
        <taxon>Eukaryota</taxon>
        <taxon>Fungi</taxon>
        <taxon>Dikarya</taxon>
        <taxon>Basidiomycota</taxon>
        <taxon>Agaricomycotina</taxon>
        <taxon>Agaricomycetes</taxon>
        <taxon>Agaricomycetidae</taxon>
        <taxon>Jaapiales</taxon>
        <taxon>Jaapiaceae</taxon>
        <taxon>Jaapia</taxon>
    </lineage>
</organism>
<keyword evidence="1" id="KW-0812">Transmembrane</keyword>
<keyword evidence="1" id="KW-1133">Transmembrane helix</keyword>
<evidence type="ECO:0000313" key="3">
    <source>
        <dbReference type="Proteomes" id="UP000027265"/>
    </source>
</evidence>
<keyword evidence="1" id="KW-0472">Membrane</keyword>
<sequence length="114" mass="12822">MSDEVQLAHPRHHSQPLESSYFGSSYLPTSDPSTYGTVSAQRGSHPRLTGYRFFVIVSTAGFGLSKAYLSYKGQSTAPNTLDWLYGVVVFLLIYWLGIYETHSALRVPWLFGRK</sequence>
<protein>
    <submittedName>
        <fullName evidence="2">Uncharacterized protein</fullName>
    </submittedName>
</protein>
<dbReference type="HOGENOM" id="CLU_2121429_0_0_1"/>
<gene>
    <name evidence="2" type="ORF">JAAARDRAFT_157341</name>
</gene>
<keyword evidence="3" id="KW-1185">Reference proteome</keyword>
<evidence type="ECO:0000313" key="2">
    <source>
        <dbReference type="EMBL" id="KDQ57201.1"/>
    </source>
</evidence>
<name>A0A067Q3N3_9AGAM</name>
<dbReference type="Proteomes" id="UP000027265">
    <property type="component" value="Unassembled WGS sequence"/>
</dbReference>
<dbReference type="InParanoid" id="A0A067Q3N3"/>
<reference evidence="3" key="1">
    <citation type="journal article" date="2014" name="Proc. Natl. Acad. Sci. U.S.A.">
        <title>Extensive sampling of basidiomycete genomes demonstrates inadequacy of the white-rot/brown-rot paradigm for wood decay fungi.</title>
        <authorList>
            <person name="Riley R."/>
            <person name="Salamov A.A."/>
            <person name="Brown D.W."/>
            <person name="Nagy L.G."/>
            <person name="Floudas D."/>
            <person name="Held B.W."/>
            <person name="Levasseur A."/>
            <person name="Lombard V."/>
            <person name="Morin E."/>
            <person name="Otillar R."/>
            <person name="Lindquist E.A."/>
            <person name="Sun H."/>
            <person name="LaButti K.M."/>
            <person name="Schmutz J."/>
            <person name="Jabbour D."/>
            <person name="Luo H."/>
            <person name="Baker S.E."/>
            <person name="Pisabarro A.G."/>
            <person name="Walton J.D."/>
            <person name="Blanchette R.A."/>
            <person name="Henrissat B."/>
            <person name="Martin F."/>
            <person name="Cullen D."/>
            <person name="Hibbett D.S."/>
            <person name="Grigoriev I.V."/>
        </authorList>
    </citation>
    <scope>NUCLEOTIDE SEQUENCE [LARGE SCALE GENOMIC DNA]</scope>
    <source>
        <strain evidence="3">MUCL 33604</strain>
    </source>
</reference>
<dbReference type="EMBL" id="KL197720">
    <property type="protein sequence ID" value="KDQ57201.1"/>
    <property type="molecule type" value="Genomic_DNA"/>
</dbReference>
<dbReference type="AlphaFoldDB" id="A0A067Q3N3"/>
<feature type="transmembrane region" description="Helical" evidence="1">
    <location>
        <begin position="51"/>
        <end position="71"/>
    </location>
</feature>
<dbReference type="OrthoDB" id="3268450at2759"/>
<evidence type="ECO:0000256" key="1">
    <source>
        <dbReference type="SAM" id="Phobius"/>
    </source>
</evidence>
<feature type="transmembrane region" description="Helical" evidence="1">
    <location>
        <begin position="83"/>
        <end position="105"/>
    </location>
</feature>
<accession>A0A067Q3N3</accession>